<protein>
    <submittedName>
        <fullName evidence="1">Uncharacterized protein</fullName>
    </submittedName>
</protein>
<dbReference type="HOGENOM" id="CLU_3259938_0_0_6"/>
<name>A0A077P0X7_XENBV</name>
<comment type="caution">
    <text evidence="1">The sequence shown here is derived from an EMBL/GenBank/DDBJ whole genome shotgun (WGS) entry which is preliminary data.</text>
</comment>
<dbReference type="Gene3D" id="3.40.190.10">
    <property type="entry name" value="Periplasmic binding protein-like II"/>
    <property type="match status" value="1"/>
</dbReference>
<accession>A0A077P0X7</accession>
<sequence length="42" mass="4983">MTTRKIDEKTIYELTKVMFENLKEVQQIHSAAKYITPEKTQP</sequence>
<proteinExistence type="predicted"/>
<evidence type="ECO:0000313" key="1">
    <source>
        <dbReference type="EMBL" id="CDH04655.1"/>
    </source>
</evidence>
<organism evidence="1">
    <name type="scientific">Xenorhabdus bovienii str. oregonense</name>
    <dbReference type="NCBI Taxonomy" id="1398202"/>
    <lineage>
        <taxon>Bacteria</taxon>
        <taxon>Pseudomonadati</taxon>
        <taxon>Pseudomonadota</taxon>
        <taxon>Gammaproteobacteria</taxon>
        <taxon>Enterobacterales</taxon>
        <taxon>Morganellaceae</taxon>
        <taxon>Xenorhabdus</taxon>
    </lineage>
</organism>
<dbReference type="EMBL" id="CBSX010000037">
    <property type="protein sequence ID" value="CDH04655.1"/>
    <property type="molecule type" value="Genomic_DNA"/>
</dbReference>
<dbReference type="AlphaFoldDB" id="A0A077P0X7"/>
<dbReference type="InterPro" id="IPR011852">
    <property type="entry name" value="TRAP_TAXI"/>
</dbReference>
<dbReference type="Pfam" id="PF16868">
    <property type="entry name" value="NMT1_3"/>
    <property type="match status" value="1"/>
</dbReference>
<reference evidence="1" key="1">
    <citation type="submission" date="2013-07" db="EMBL/GenBank/DDBJ databases">
        <title>Sub-species coevolution in mutualistic symbiosis.</title>
        <authorList>
            <person name="Murfin K."/>
            <person name="Klassen J."/>
            <person name="Lee M."/>
            <person name="Forst S."/>
            <person name="Stock P."/>
            <person name="Goodrich-Blair H."/>
        </authorList>
    </citation>
    <scope>NUCLEOTIDE SEQUENCE [LARGE SCALE GENOMIC DNA]</scope>
    <source>
        <strain evidence="1">Oregonense</strain>
    </source>
</reference>
<dbReference type="Proteomes" id="UP000028483">
    <property type="component" value="Unassembled WGS sequence"/>
</dbReference>
<gene>
    <name evidence="1" type="ORF">XBO1_1310004</name>
</gene>